<name>A0AAW0KYT9_QUESU</name>
<keyword evidence="2" id="KW-1185">Reference proteome</keyword>
<dbReference type="Proteomes" id="UP000237347">
    <property type="component" value="Unassembled WGS sequence"/>
</dbReference>
<evidence type="ECO:0000313" key="2">
    <source>
        <dbReference type="Proteomes" id="UP000237347"/>
    </source>
</evidence>
<comment type="caution">
    <text evidence="1">The sequence shown here is derived from an EMBL/GenBank/DDBJ whole genome shotgun (WGS) entry which is preliminary data.</text>
</comment>
<accession>A0AAW0KYT9</accession>
<proteinExistence type="predicted"/>
<organism evidence="1 2">
    <name type="scientific">Quercus suber</name>
    <name type="common">Cork oak</name>
    <dbReference type="NCBI Taxonomy" id="58331"/>
    <lineage>
        <taxon>Eukaryota</taxon>
        <taxon>Viridiplantae</taxon>
        <taxon>Streptophyta</taxon>
        <taxon>Embryophyta</taxon>
        <taxon>Tracheophyta</taxon>
        <taxon>Spermatophyta</taxon>
        <taxon>Magnoliopsida</taxon>
        <taxon>eudicotyledons</taxon>
        <taxon>Gunneridae</taxon>
        <taxon>Pentapetalae</taxon>
        <taxon>rosids</taxon>
        <taxon>fabids</taxon>
        <taxon>Fagales</taxon>
        <taxon>Fagaceae</taxon>
        <taxon>Quercus</taxon>
    </lineage>
</organism>
<reference evidence="1 2" key="1">
    <citation type="journal article" date="2018" name="Sci. Data">
        <title>The draft genome sequence of cork oak.</title>
        <authorList>
            <person name="Ramos A.M."/>
            <person name="Usie A."/>
            <person name="Barbosa P."/>
            <person name="Barros P.M."/>
            <person name="Capote T."/>
            <person name="Chaves I."/>
            <person name="Simoes F."/>
            <person name="Abreu I."/>
            <person name="Carrasquinho I."/>
            <person name="Faro C."/>
            <person name="Guimaraes J.B."/>
            <person name="Mendonca D."/>
            <person name="Nobrega F."/>
            <person name="Rodrigues L."/>
            <person name="Saibo N.J.M."/>
            <person name="Varela M.C."/>
            <person name="Egas C."/>
            <person name="Matos J."/>
            <person name="Miguel C.M."/>
            <person name="Oliveira M.M."/>
            <person name="Ricardo C.P."/>
            <person name="Goncalves S."/>
        </authorList>
    </citation>
    <scope>NUCLEOTIDE SEQUENCE [LARGE SCALE GENOMIC DNA]</scope>
    <source>
        <strain evidence="2">cv. HL8</strain>
    </source>
</reference>
<dbReference type="EMBL" id="PKMF04000185">
    <property type="protein sequence ID" value="KAK7844464.1"/>
    <property type="molecule type" value="Genomic_DNA"/>
</dbReference>
<sequence length="28" mass="3287">MTTTLTLVLEGSVHYTQVVWRTRSSWMC</sequence>
<gene>
    <name evidence="1" type="ORF">CFP56_010856</name>
</gene>
<dbReference type="AlphaFoldDB" id="A0AAW0KYT9"/>
<evidence type="ECO:0000313" key="1">
    <source>
        <dbReference type="EMBL" id="KAK7844464.1"/>
    </source>
</evidence>
<protein>
    <submittedName>
        <fullName evidence="1">Uncharacterized protein</fullName>
    </submittedName>
</protein>